<evidence type="ECO:0000313" key="3">
    <source>
        <dbReference type="Proteomes" id="UP001054945"/>
    </source>
</evidence>
<dbReference type="AlphaFoldDB" id="A0AAV4XV22"/>
<proteinExistence type="predicted"/>
<sequence>MKGCFPQSTEQERTLQSALHANESEIAQLNELLGKRSLEGRIWARRHRRMTVVEKPNCIVDRSPFDRFRGALVQEDDCITMAGFDKAVDPADGVTNSLATYSAAGIHAGESENPLLTIFSGRALGASLAADDGEEKRSAGGRVGGEKSFRLEVPYVTGCRNTTCALDKPVSADPLSPPHTAEQRSCAIY</sequence>
<accession>A0AAV4XV22</accession>
<feature type="region of interest" description="Disordered" evidence="1">
    <location>
        <begin position="168"/>
        <end position="189"/>
    </location>
</feature>
<evidence type="ECO:0000256" key="1">
    <source>
        <dbReference type="SAM" id="MobiDB-lite"/>
    </source>
</evidence>
<gene>
    <name evidence="2" type="ORF">CEXT_406881</name>
</gene>
<name>A0AAV4XV22_CAEEX</name>
<evidence type="ECO:0000313" key="2">
    <source>
        <dbReference type="EMBL" id="GIY98992.1"/>
    </source>
</evidence>
<organism evidence="2 3">
    <name type="scientific">Caerostris extrusa</name>
    <name type="common">Bark spider</name>
    <name type="synonym">Caerostris bankana</name>
    <dbReference type="NCBI Taxonomy" id="172846"/>
    <lineage>
        <taxon>Eukaryota</taxon>
        <taxon>Metazoa</taxon>
        <taxon>Ecdysozoa</taxon>
        <taxon>Arthropoda</taxon>
        <taxon>Chelicerata</taxon>
        <taxon>Arachnida</taxon>
        <taxon>Araneae</taxon>
        <taxon>Araneomorphae</taxon>
        <taxon>Entelegynae</taxon>
        <taxon>Araneoidea</taxon>
        <taxon>Araneidae</taxon>
        <taxon>Caerostris</taxon>
    </lineage>
</organism>
<comment type="caution">
    <text evidence="2">The sequence shown here is derived from an EMBL/GenBank/DDBJ whole genome shotgun (WGS) entry which is preliminary data.</text>
</comment>
<reference evidence="2 3" key="1">
    <citation type="submission" date="2021-06" db="EMBL/GenBank/DDBJ databases">
        <title>Caerostris extrusa draft genome.</title>
        <authorList>
            <person name="Kono N."/>
            <person name="Arakawa K."/>
        </authorList>
    </citation>
    <scope>NUCLEOTIDE SEQUENCE [LARGE SCALE GENOMIC DNA]</scope>
</reference>
<keyword evidence="3" id="KW-1185">Reference proteome</keyword>
<protein>
    <submittedName>
        <fullName evidence="2">Uncharacterized protein</fullName>
    </submittedName>
</protein>
<dbReference type="Proteomes" id="UP001054945">
    <property type="component" value="Unassembled WGS sequence"/>
</dbReference>
<dbReference type="EMBL" id="BPLR01000993">
    <property type="protein sequence ID" value="GIY98992.1"/>
    <property type="molecule type" value="Genomic_DNA"/>
</dbReference>